<dbReference type="Proteomes" id="UP000008561">
    <property type="component" value="Chromosome"/>
</dbReference>
<accession>A8ZST2</accession>
<dbReference type="Gene3D" id="3.30.390.100">
    <property type="match status" value="1"/>
</dbReference>
<keyword evidence="4" id="KW-1185">Reference proteome</keyword>
<dbReference type="InterPro" id="IPR007161">
    <property type="entry name" value="DUF364"/>
</dbReference>
<feature type="domain" description="DUF4213" evidence="2">
    <location>
        <begin position="9"/>
        <end position="91"/>
    </location>
</feature>
<organism evidence="3 4">
    <name type="scientific">Desulfosudis oleivorans (strain DSM 6200 / JCM 39069 / Hxd3)</name>
    <name type="common">Desulfococcus oleovorans</name>
    <dbReference type="NCBI Taxonomy" id="96561"/>
    <lineage>
        <taxon>Bacteria</taxon>
        <taxon>Pseudomonadati</taxon>
        <taxon>Thermodesulfobacteriota</taxon>
        <taxon>Desulfobacteria</taxon>
        <taxon>Desulfobacterales</taxon>
        <taxon>Desulfosudaceae</taxon>
        <taxon>Desulfosudis</taxon>
    </lineage>
</organism>
<dbReference type="STRING" id="96561.Dole_0185"/>
<dbReference type="Pfam" id="PF13938">
    <property type="entry name" value="DUF4213"/>
    <property type="match status" value="1"/>
</dbReference>
<feature type="domain" description="Putative heavy-metal chelation" evidence="1">
    <location>
        <begin position="107"/>
        <end position="246"/>
    </location>
</feature>
<dbReference type="EMBL" id="CP000859">
    <property type="protein sequence ID" value="ABW65995.1"/>
    <property type="molecule type" value="Genomic_DNA"/>
</dbReference>
<evidence type="ECO:0000313" key="4">
    <source>
        <dbReference type="Proteomes" id="UP000008561"/>
    </source>
</evidence>
<dbReference type="RefSeq" id="WP_012173614.1">
    <property type="nucleotide sequence ID" value="NC_009943.1"/>
</dbReference>
<evidence type="ECO:0000313" key="3">
    <source>
        <dbReference type="EMBL" id="ABW65995.1"/>
    </source>
</evidence>
<reference evidence="3 4" key="1">
    <citation type="submission" date="2007-10" db="EMBL/GenBank/DDBJ databases">
        <title>Complete sequence of Desulfococcus oleovorans Hxd3.</title>
        <authorList>
            <consortium name="US DOE Joint Genome Institute"/>
            <person name="Copeland A."/>
            <person name="Lucas S."/>
            <person name="Lapidus A."/>
            <person name="Barry K."/>
            <person name="Glavina del Rio T."/>
            <person name="Dalin E."/>
            <person name="Tice H."/>
            <person name="Pitluck S."/>
            <person name="Kiss H."/>
            <person name="Brettin T."/>
            <person name="Bruce D."/>
            <person name="Detter J.C."/>
            <person name="Han C."/>
            <person name="Schmutz J."/>
            <person name="Larimer F."/>
            <person name="Land M."/>
            <person name="Hauser L."/>
            <person name="Kyrpides N."/>
            <person name="Kim E."/>
            <person name="Wawrik B."/>
            <person name="Richardson P."/>
        </authorList>
    </citation>
    <scope>NUCLEOTIDE SEQUENCE [LARGE SCALE GENOMIC DNA]</scope>
    <source>
        <strain evidence="4">DSM 6200 / JCM 39069 / Hxd3</strain>
    </source>
</reference>
<dbReference type="eggNOG" id="COG2014">
    <property type="taxonomic scope" value="Bacteria"/>
</dbReference>
<dbReference type="SUPFAM" id="SSF159713">
    <property type="entry name" value="Dhaf3308-like"/>
    <property type="match status" value="1"/>
</dbReference>
<dbReference type="InterPro" id="IPR025251">
    <property type="entry name" value="DUF4213"/>
</dbReference>
<dbReference type="HOGENOM" id="CLU_076326_1_1_7"/>
<protein>
    <submittedName>
        <fullName evidence="3">Conserved hypothetical cytosolic protein</fullName>
    </submittedName>
</protein>
<proteinExistence type="predicted"/>
<gene>
    <name evidence="3" type="ordered locus">Dole_0185</name>
</gene>
<sequence>MKINATLFELFEKKAKKTTVTHLCMGLGYTVVTTSDGGIGIAYTFFENKTACTVQKSYENPEGAPAIGLVEHILSDSPILRTQALAAINALNYSAAASLAQGPDNADLLAQMGVEKGTHVAMVGAFKPLIKVIREKEAELSLMDAGKGIGDEQDFYEKLGTWADVLILTATTLLNNTTEAVLGHAGPGVRTVLLGPSTPLVKEAFAGLPVDFLAGTVPMDAQGTIQAIRHGTGTPVIQRFGRKVVMAMGEG</sequence>
<name>A8ZST2_DESOH</name>
<dbReference type="KEGG" id="dol:Dole_0185"/>
<evidence type="ECO:0000259" key="1">
    <source>
        <dbReference type="Pfam" id="PF04016"/>
    </source>
</evidence>
<evidence type="ECO:0000259" key="2">
    <source>
        <dbReference type="Pfam" id="PF13938"/>
    </source>
</evidence>
<dbReference type="Pfam" id="PF04016">
    <property type="entry name" value="DUF364"/>
    <property type="match status" value="1"/>
</dbReference>
<dbReference type="OrthoDB" id="5387051at2"/>
<dbReference type="AlphaFoldDB" id="A8ZST2"/>
<dbReference type="Gene3D" id="3.40.50.11590">
    <property type="match status" value="1"/>
</dbReference>